<dbReference type="RefSeq" id="WP_342078185.1">
    <property type="nucleotide sequence ID" value="NZ_CP151767.2"/>
</dbReference>
<evidence type="ECO:0000313" key="1">
    <source>
        <dbReference type="EMBL" id="WZU68892.1"/>
    </source>
</evidence>
<reference evidence="1" key="1">
    <citation type="submission" date="2024-08" db="EMBL/GenBank/DDBJ databases">
        <title>Phylogenomic analyses of a clade within the roseobacter group suggest taxonomic reassignments of species of the genera Aestuariivita, Citreicella, Loktanella, Nautella, Pelagibaca, Ruegeria, Thalassobius, Thiobacimonas and Tropicibacter, and the proposal o.</title>
        <authorList>
            <person name="Jeon C.O."/>
        </authorList>
    </citation>
    <scope>NUCLEOTIDE SEQUENCE</scope>
    <source>
        <strain evidence="1">SS1-5</strain>
    </source>
</reference>
<proteinExistence type="predicted"/>
<sequence>MDFLQKWVPGVTGAPLSTDRGKTIWDKHLPYVRTTDSFDLISDPVVQSIADFVLCQHSRNTFAPSKMGNLRDQFDAELVALLRPHADSAGNLTFRSSTRLTLVQIL</sequence>
<dbReference type="AlphaFoldDB" id="A0AAN0NLF1"/>
<accession>A0AAN0NLF1</accession>
<keyword evidence="2" id="KW-1185">Reference proteome</keyword>
<evidence type="ECO:0000313" key="2">
    <source>
        <dbReference type="Proteomes" id="UP001470809"/>
    </source>
</evidence>
<dbReference type="EMBL" id="CP151767">
    <property type="protein sequence ID" value="WZU68892.1"/>
    <property type="molecule type" value="Genomic_DNA"/>
</dbReference>
<organism evidence="1 2">
    <name type="scientific">Yoonia rhodophyticola</name>
    <dbReference type="NCBI Taxonomy" id="3137370"/>
    <lineage>
        <taxon>Bacteria</taxon>
        <taxon>Pseudomonadati</taxon>
        <taxon>Pseudomonadota</taxon>
        <taxon>Alphaproteobacteria</taxon>
        <taxon>Rhodobacterales</taxon>
        <taxon>Paracoccaceae</taxon>
        <taxon>Yoonia</taxon>
    </lineage>
</organism>
<gene>
    <name evidence="1" type="ORF">AABB31_08535</name>
</gene>
<protein>
    <submittedName>
        <fullName evidence="1">Uncharacterized protein</fullName>
    </submittedName>
</protein>
<dbReference type="Proteomes" id="UP001470809">
    <property type="component" value="Chromosome"/>
</dbReference>
<name>A0AAN0NLF1_9RHOB</name>
<dbReference type="KEGG" id="yrh:AABB31_08535"/>